<dbReference type="PROSITE" id="PS01128">
    <property type="entry name" value="SHIKIMATE_KINASE"/>
    <property type="match status" value="1"/>
</dbReference>
<dbReference type="SUPFAM" id="SSF52540">
    <property type="entry name" value="P-loop containing nucleoside triphosphate hydrolases"/>
    <property type="match status" value="1"/>
</dbReference>
<feature type="domain" description="Shikimate dehydrogenase substrate binding N-terminal" evidence="12">
    <location>
        <begin position="207"/>
        <end position="287"/>
    </location>
</feature>
<evidence type="ECO:0000256" key="1">
    <source>
        <dbReference type="ARBA" id="ARBA00004842"/>
    </source>
</evidence>
<reference evidence="14 15" key="1">
    <citation type="submission" date="2019-09" db="EMBL/GenBank/DDBJ databases">
        <title>The complete genome of Methanoplanus sp. FWC-SCC4.</title>
        <authorList>
            <person name="Chen S.-C."/>
            <person name="Zhou Y.-Z."/>
            <person name="Lai M.-C."/>
        </authorList>
    </citation>
    <scope>NUCLEOTIDE SEQUENCE [LARGE SCALE GENOMIC DNA]</scope>
    <source>
        <strain evidence="14 15">FWC-SCC4</strain>
    </source>
</reference>
<comment type="pathway">
    <text evidence="11">Metabolic intermediate biosynthesis; chorismate biosynthesis; chorismate from D-erythrose 4-phosphate and phosphoenolpyruvate: step 4/7.</text>
</comment>
<dbReference type="GO" id="GO:0008652">
    <property type="term" value="P:amino acid biosynthetic process"/>
    <property type="evidence" value="ECO:0007669"/>
    <property type="project" value="UniProtKB-KW"/>
</dbReference>
<evidence type="ECO:0000313" key="15">
    <source>
        <dbReference type="Proteomes" id="UP001301797"/>
    </source>
</evidence>
<dbReference type="CDD" id="cd01065">
    <property type="entry name" value="NAD_bind_Shikimate_DH"/>
    <property type="match status" value="1"/>
</dbReference>
<proteinExistence type="inferred from homology"/>
<evidence type="ECO:0000256" key="8">
    <source>
        <dbReference type="ARBA" id="ARBA00023002"/>
    </source>
</evidence>
<evidence type="ECO:0000259" key="13">
    <source>
        <dbReference type="Pfam" id="PF18317"/>
    </source>
</evidence>
<keyword evidence="6" id="KW-0067">ATP-binding</keyword>
<sequence length="459" mass="49676">MVLTGFRGAGKTAVGKMLSEALEVPFIDTDSEIEERTGRKIPAIFEESGEEAFREIESRVIASLPKSDLVVATGGGAVLFDENVRNMKENSIVVFLDVSADVSYERTCRGNRPPLTNKDPKDEIEFLISKRRPAYIRSSDFCTDASGSPAEVSGRVLEIVRPGEEKAVSRAQAAEKIVSSGGGIPDYYVCSASGFLLENPNGILCAIAGNPCLHSKSPVIYNSLFEKCGICGHYTYLWKDNADDVIKAINSLGMRGVSVTIPFKEDVLPNLDYVDGHAESIGAVNTIVSSCGGLYGYNTDWLGVKRPLENMGDFGKKAVVLGTGGASRACIYALISLGMEVYVLGRDASKARALSENFGCLYGSFDDFDSICPDVLVNATPVGMEEFKGTIIKKEQLKEDMIVFDLVYTPAETELLVNAGSLGCRTIAGTEMFVYQAVEQFYLITGVRVDADLVRELVL</sequence>
<evidence type="ECO:0000256" key="5">
    <source>
        <dbReference type="ARBA" id="ARBA00022777"/>
    </source>
</evidence>
<comment type="catalytic activity">
    <reaction evidence="10">
        <text>shikimate + ATP = 3-phosphoshikimate + ADP + H(+)</text>
        <dbReference type="Rhea" id="RHEA:13121"/>
        <dbReference type="ChEBI" id="CHEBI:15378"/>
        <dbReference type="ChEBI" id="CHEBI:30616"/>
        <dbReference type="ChEBI" id="CHEBI:36208"/>
        <dbReference type="ChEBI" id="CHEBI:145989"/>
        <dbReference type="ChEBI" id="CHEBI:456216"/>
        <dbReference type="EC" id="2.7.1.71"/>
    </reaction>
</comment>
<feature type="binding site" evidence="11">
    <location>
        <position position="300"/>
    </location>
    <ligand>
        <name>shikimate</name>
        <dbReference type="ChEBI" id="CHEBI:36208"/>
    </ligand>
</feature>
<evidence type="ECO:0000256" key="11">
    <source>
        <dbReference type="HAMAP-Rule" id="MF_00222"/>
    </source>
</evidence>
<evidence type="ECO:0000256" key="4">
    <source>
        <dbReference type="ARBA" id="ARBA00022741"/>
    </source>
</evidence>
<dbReference type="InterPro" id="IPR011342">
    <property type="entry name" value="Shikimate_DH"/>
</dbReference>
<dbReference type="Pfam" id="PF08501">
    <property type="entry name" value="Shikimate_dh_N"/>
    <property type="match status" value="1"/>
</dbReference>
<dbReference type="PANTHER" id="PTHR21089">
    <property type="entry name" value="SHIKIMATE DEHYDROGENASE"/>
    <property type="match status" value="1"/>
</dbReference>
<dbReference type="PRINTS" id="PR01100">
    <property type="entry name" value="SHIKIMTKNASE"/>
</dbReference>
<organism evidence="14 15">
    <name type="scientific">Methanochimaera problematica</name>
    <dbReference type="NCBI Taxonomy" id="2609417"/>
    <lineage>
        <taxon>Archaea</taxon>
        <taxon>Methanobacteriati</taxon>
        <taxon>Methanobacteriota</taxon>
        <taxon>Stenosarchaea group</taxon>
        <taxon>Methanomicrobia</taxon>
        <taxon>Methanomicrobiales</taxon>
        <taxon>Methanomicrobiaceae</taxon>
        <taxon>Methanochimaera</taxon>
    </lineage>
</organism>
<dbReference type="InterPro" id="IPR023000">
    <property type="entry name" value="Shikimate_kinase_CS"/>
</dbReference>
<keyword evidence="4" id="KW-0547">Nucleotide-binding</keyword>
<feature type="binding site" evidence="11">
    <location>
        <position position="408"/>
    </location>
    <ligand>
        <name>shikimate</name>
        <dbReference type="ChEBI" id="CHEBI:36208"/>
    </ligand>
</feature>
<dbReference type="SUPFAM" id="SSF51735">
    <property type="entry name" value="NAD(P)-binding Rossmann-fold domains"/>
    <property type="match status" value="1"/>
</dbReference>
<dbReference type="InterPro" id="IPR046346">
    <property type="entry name" value="Aminoacid_DH-like_N_sf"/>
</dbReference>
<dbReference type="EC" id="1.1.1.25" evidence="11"/>
<accession>A0AA97I402</accession>
<evidence type="ECO:0000256" key="2">
    <source>
        <dbReference type="ARBA" id="ARBA00022605"/>
    </source>
</evidence>
<evidence type="ECO:0000256" key="9">
    <source>
        <dbReference type="ARBA" id="ARBA00023141"/>
    </source>
</evidence>
<dbReference type="GO" id="GO:0050661">
    <property type="term" value="F:NADP binding"/>
    <property type="evidence" value="ECO:0007669"/>
    <property type="project" value="InterPro"/>
</dbReference>
<feature type="binding site" evidence="11">
    <location>
        <position position="429"/>
    </location>
    <ligand>
        <name>NADP(+)</name>
        <dbReference type="ChEBI" id="CHEBI:58349"/>
    </ligand>
</feature>
<feature type="domain" description="SDH C-terminal" evidence="13">
    <location>
        <begin position="429"/>
        <end position="459"/>
    </location>
</feature>
<dbReference type="PANTHER" id="PTHR21089:SF1">
    <property type="entry name" value="BIFUNCTIONAL 3-DEHYDROQUINATE DEHYDRATASE_SHIKIMATE DEHYDROGENASE, CHLOROPLASTIC"/>
    <property type="match status" value="1"/>
</dbReference>
<dbReference type="RefSeq" id="WP_317136680.1">
    <property type="nucleotide sequence ID" value="NZ_CP043875.1"/>
</dbReference>
<dbReference type="EMBL" id="CP043875">
    <property type="protein sequence ID" value="WOF17218.1"/>
    <property type="molecule type" value="Genomic_DNA"/>
</dbReference>
<dbReference type="HAMAP" id="MF_00109">
    <property type="entry name" value="Shikimate_kinase"/>
    <property type="match status" value="1"/>
</dbReference>
<comment type="subunit">
    <text evidence="11">Homodimer.</text>
</comment>
<dbReference type="SUPFAM" id="SSF53223">
    <property type="entry name" value="Aminoacid dehydrogenase-like, N-terminal domain"/>
    <property type="match status" value="1"/>
</dbReference>
<dbReference type="GO" id="GO:0004764">
    <property type="term" value="F:shikimate 3-dehydrogenase (NADP+) activity"/>
    <property type="evidence" value="ECO:0007669"/>
    <property type="project" value="UniProtKB-UniRule"/>
</dbReference>
<dbReference type="HAMAP" id="MF_00222">
    <property type="entry name" value="Shikimate_DH_AroE"/>
    <property type="match status" value="1"/>
</dbReference>
<dbReference type="InterPro" id="IPR036291">
    <property type="entry name" value="NAD(P)-bd_dom_sf"/>
</dbReference>
<dbReference type="AlphaFoldDB" id="A0AA97I402"/>
<name>A0AA97I402_9EURY</name>
<comment type="caution">
    <text evidence="11">Lacks conserved residue(s) required for the propagation of feature annotation.</text>
</comment>
<dbReference type="GeneID" id="85230758"/>
<gene>
    <name evidence="11 14" type="primary">aroE</name>
    <name evidence="14" type="ORF">F1737_11270</name>
</gene>
<dbReference type="GO" id="GO:0005524">
    <property type="term" value="F:ATP binding"/>
    <property type="evidence" value="ECO:0007669"/>
    <property type="project" value="UniProtKB-KW"/>
</dbReference>
<dbReference type="NCBIfam" id="TIGR00507">
    <property type="entry name" value="aroE"/>
    <property type="match status" value="1"/>
</dbReference>
<comment type="pathway">
    <text evidence="1">Metabolic intermediate biosynthesis; chorismate biosynthesis; chorismate from D-erythrose 4-phosphate and phosphoenolpyruvate: step 5/7.</text>
</comment>
<feature type="binding site" evidence="11">
    <location>
        <position position="285"/>
    </location>
    <ligand>
        <name>shikimate</name>
        <dbReference type="ChEBI" id="CHEBI:36208"/>
    </ligand>
</feature>
<evidence type="ECO:0000256" key="3">
    <source>
        <dbReference type="ARBA" id="ARBA00022679"/>
    </source>
</evidence>
<dbReference type="InterPro" id="IPR031322">
    <property type="entry name" value="Shikimate/glucono_kinase"/>
</dbReference>
<keyword evidence="15" id="KW-1185">Reference proteome</keyword>
<feature type="binding site" evidence="11">
    <location>
        <position position="436"/>
    </location>
    <ligand>
        <name>shikimate</name>
        <dbReference type="ChEBI" id="CHEBI:36208"/>
    </ligand>
</feature>
<evidence type="ECO:0000313" key="14">
    <source>
        <dbReference type="EMBL" id="WOF17218.1"/>
    </source>
</evidence>
<dbReference type="InterPro" id="IPR027417">
    <property type="entry name" value="P-loop_NTPase"/>
</dbReference>
<evidence type="ECO:0000256" key="7">
    <source>
        <dbReference type="ARBA" id="ARBA00022857"/>
    </source>
</evidence>
<keyword evidence="5" id="KW-0418">Kinase</keyword>
<dbReference type="Gene3D" id="3.40.50.300">
    <property type="entry name" value="P-loop containing nucleotide triphosphate hydrolases"/>
    <property type="match status" value="1"/>
</dbReference>
<dbReference type="Pfam" id="PF01202">
    <property type="entry name" value="SKI"/>
    <property type="match status" value="1"/>
</dbReference>
<keyword evidence="8 11" id="KW-0560">Oxidoreductase</keyword>
<dbReference type="Proteomes" id="UP001301797">
    <property type="component" value="Chromosome"/>
</dbReference>
<keyword evidence="9 11" id="KW-0057">Aromatic amino acid biosynthesis</keyword>
<keyword evidence="2 11" id="KW-0028">Amino-acid biosynthesis</keyword>
<evidence type="ECO:0000256" key="10">
    <source>
        <dbReference type="ARBA" id="ARBA00048567"/>
    </source>
</evidence>
<dbReference type="InterPro" id="IPR000623">
    <property type="entry name" value="Shikimate_kinase/TSH1"/>
</dbReference>
<dbReference type="Pfam" id="PF18317">
    <property type="entry name" value="SDH_C"/>
    <property type="match status" value="1"/>
</dbReference>
<comment type="catalytic activity">
    <reaction evidence="11">
        <text>shikimate + NADP(+) = 3-dehydroshikimate + NADPH + H(+)</text>
        <dbReference type="Rhea" id="RHEA:17737"/>
        <dbReference type="ChEBI" id="CHEBI:15378"/>
        <dbReference type="ChEBI" id="CHEBI:16630"/>
        <dbReference type="ChEBI" id="CHEBI:36208"/>
        <dbReference type="ChEBI" id="CHEBI:57783"/>
        <dbReference type="ChEBI" id="CHEBI:58349"/>
        <dbReference type="EC" id="1.1.1.25"/>
    </reaction>
</comment>
<feature type="binding site" evidence="11">
    <location>
        <position position="406"/>
    </location>
    <ligand>
        <name>NADP(+)</name>
        <dbReference type="ChEBI" id="CHEBI:58349"/>
    </ligand>
</feature>
<dbReference type="GO" id="GO:0019632">
    <property type="term" value="P:shikimate metabolic process"/>
    <property type="evidence" value="ECO:0007669"/>
    <property type="project" value="InterPro"/>
</dbReference>
<feature type="binding site" evidence="11">
    <location>
        <position position="260"/>
    </location>
    <ligand>
        <name>shikimate</name>
        <dbReference type="ChEBI" id="CHEBI:36208"/>
    </ligand>
</feature>
<keyword evidence="7 11" id="KW-0521">NADP</keyword>
<dbReference type="Gene3D" id="3.40.50.720">
    <property type="entry name" value="NAD(P)-binding Rossmann-like Domain"/>
    <property type="match status" value="1"/>
</dbReference>
<evidence type="ECO:0000259" key="12">
    <source>
        <dbReference type="Pfam" id="PF08501"/>
    </source>
</evidence>
<protein>
    <recommendedName>
        <fullName evidence="11">Shikimate dehydrogenase (NADP(+))</fullName>
        <shortName evidence="11">SDH</shortName>
        <ecNumber evidence="11">1.1.1.25</ecNumber>
    </recommendedName>
</protein>
<keyword evidence="3" id="KW-0808">Transferase</keyword>
<dbReference type="GO" id="GO:0009073">
    <property type="term" value="P:aromatic amino acid family biosynthetic process"/>
    <property type="evidence" value="ECO:0007669"/>
    <property type="project" value="UniProtKB-KW"/>
</dbReference>
<comment type="function">
    <text evidence="11">Involved in the biosynthesis of the chorismate, which leads to the biosynthesis of aromatic amino acids. Catalyzes the reversible NADPH linked reduction of 3-dehydroshikimate (DHSA) to yield shikimate (SA).</text>
</comment>
<dbReference type="InterPro" id="IPR013708">
    <property type="entry name" value="Shikimate_DH-bd_N"/>
</dbReference>
<feature type="binding site" evidence="11">
    <location>
        <begin position="215"/>
        <end position="217"/>
    </location>
    <ligand>
        <name>shikimate</name>
        <dbReference type="ChEBI" id="CHEBI:36208"/>
    </ligand>
</feature>
<dbReference type="GO" id="GO:0009423">
    <property type="term" value="P:chorismate biosynthetic process"/>
    <property type="evidence" value="ECO:0007669"/>
    <property type="project" value="UniProtKB-UniRule"/>
</dbReference>
<dbReference type="InterPro" id="IPR041121">
    <property type="entry name" value="SDH_C"/>
</dbReference>
<dbReference type="CDD" id="cd00464">
    <property type="entry name" value="SK"/>
    <property type="match status" value="1"/>
</dbReference>
<comment type="similarity">
    <text evidence="11">Belongs to the shikimate dehydrogenase family.</text>
</comment>
<dbReference type="InterPro" id="IPR022893">
    <property type="entry name" value="Shikimate_DH_fam"/>
</dbReference>
<dbReference type="GO" id="GO:0004765">
    <property type="term" value="F:shikimate kinase activity"/>
    <property type="evidence" value="ECO:0007669"/>
    <property type="project" value="UniProtKB-EC"/>
</dbReference>
<dbReference type="KEGG" id="mefw:F1737_11270"/>
<feature type="active site" description="Proton acceptor" evidence="11">
    <location>
        <position position="264"/>
    </location>
</feature>
<evidence type="ECO:0000256" key="6">
    <source>
        <dbReference type="ARBA" id="ARBA00022840"/>
    </source>
</evidence>
<dbReference type="Gene3D" id="3.40.50.10860">
    <property type="entry name" value="Leucine Dehydrogenase, chain A, domain 1"/>
    <property type="match status" value="1"/>
</dbReference>